<dbReference type="PANTHER" id="PTHR10344">
    <property type="entry name" value="THYMIDYLATE KINASE"/>
    <property type="match status" value="1"/>
</dbReference>
<accession>A0ABT7VIL2</accession>
<organism evidence="10 11">
    <name type="scientific">Bacteroides gallinaceum</name>
    <dbReference type="NCBI Taxonomy" id="1462571"/>
    <lineage>
        <taxon>Bacteria</taxon>
        <taxon>Pseudomonadati</taxon>
        <taxon>Bacteroidota</taxon>
        <taxon>Bacteroidia</taxon>
        <taxon>Bacteroidales</taxon>
        <taxon>Bacteroidaceae</taxon>
        <taxon>Bacteroides</taxon>
    </lineage>
</organism>
<evidence type="ECO:0000256" key="7">
    <source>
        <dbReference type="ARBA" id="ARBA00048743"/>
    </source>
</evidence>
<protein>
    <recommendedName>
        <fullName evidence="8">Thymidylate kinase</fullName>
        <ecNumber evidence="8">2.7.4.9</ecNumber>
    </recommendedName>
    <alternativeName>
        <fullName evidence="8">dTMP kinase</fullName>
    </alternativeName>
</protein>
<feature type="domain" description="Thymidylate kinase-like" evidence="9">
    <location>
        <begin position="8"/>
        <end position="205"/>
    </location>
</feature>
<dbReference type="RefSeq" id="WP_289561013.1">
    <property type="nucleotide sequence ID" value="NZ_JAUDCP010000047.1"/>
</dbReference>
<dbReference type="InterPro" id="IPR039430">
    <property type="entry name" value="Thymidylate_kin-like_dom"/>
</dbReference>
<dbReference type="NCBIfam" id="TIGR00041">
    <property type="entry name" value="DTMP_kinase"/>
    <property type="match status" value="1"/>
</dbReference>
<dbReference type="CDD" id="cd01672">
    <property type="entry name" value="TMPK"/>
    <property type="match status" value="1"/>
</dbReference>
<dbReference type="Proteomes" id="UP001169458">
    <property type="component" value="Unassembled WGS sequence"/>
</dbReference>
<comment type="similarity">
    <text evidence="1 8">Belongs to the thymidylate kinase family.</text>
</comment>
<dbReference type="EC" id="2.7.4.9" evidence="8"/>
<evidence type="ECO:0000313" key="10">
    <source>
        <dbReference type="EMBL" id="MDM8326152.1"/>
    </source>
</evidence>
<evidence type="ECO:0000256" key="5">
    <source>
        <dbReference type="ARBA" id="ARBA00022777"/>
    </source>
</evidence>
<keyword evidence="4 8" id="KW-0547">Nucleotide-binding</keyword>
<dbReference type="HAMAP" id="MF_00165">
    <property type="entry name" value="Thymidylate_kinase"/>
    <property type="match status" value="1"/>
</dbReference>
<evidence type="ECO:0000259" key="9">
    <source>
        <dbReference type="Pfam" id="PF02223"/>
    </source>
</evidence>
<comment type="function">
    <text evidence="8">Phosphorylation of dTMP to form dTDP in both de novo and salvage pathways of dTTP synthesis.</text>
</comment>
<dbReference type="PANTHER" id="PTHR10344:SF4">
    <property type="entry name" value="UMP-CMP KINASE 2, MITOCHONDRIAL"/>
    <property type="match status" value="1"/>
</dbReference>
<comment type="catalytic activity">
    <reaction evidence="7 8">
        <text>dTMP + ATP = dTDP + ADP</text>
        <dbReference type="Rhea" id="RHEA:13517"/>
        <dbReference type="ChEBI" id="CHEBI:30616"/>
        <dbReference type="ChEBI" id="CHEBI:58369"/>
        <dbReference type="ChEBI" id="CHEBI:63528"/>
        <dbReference type="ChEBI" id="CHEBI:456216"/>
        <dbReference type="EC" id="2.7.4.9"/>
    </reaction>
</comment>
<evidence type="ECO:0000256" key="3">
    <source>
        <dbReference type="ARBA" id="ARBA00022727"/>
    </source>
</evidence>
<evidence type="ECO:0000256" key="2">
    <source>
        <dbReference type="ARBA" id="ARBA00022679"/>
    </source>
</evidence>
<dbReference type="GO" id="GO:0004798">
    <property type="term" value="F:dTMP kinase activity"/>
    <property type="evidence" value="ECO:0007669"/>
    <property type="project" value="UniProtKB-EC"/>
</dbReference>
<dbReference type="InterPro" id="IPR027417">
    <property type="entry name" value="P-loop_NTPase"/>
</dbReference>
<evidence type="ECO:0000256" key="8">
    <source>
        <dbReference type="HAMAP-Rule" id="MF_00165"/>
    </source>
</evidence>
<feature type="binding site" evidence="8">
    <location>
        <begin position="10"/>
        <end position="17"/>
    </location>
    <ligand>
        <name>ATP</name>
        <dbReference type="ChEBI" id="CHEBI:30616"/>
    </ligand>
</feature>
<dbReference type="InterPro" id="IPR018094">
    <property type="entry name" value="Thymidylate_kinase"/>
</dbReference>
<sequence length="226" mass="26093">MKGKFIVIEGLDGCGKSTQVRLLQQKLEADGTAHRFIHFPMLNQGVYGNLTAEFLRGEFGSLEEVHPKLVALLFANDRLEHIGIIREWLDKGYCVLADRYVYSNVAFQCAKLKAEEKKRELKDWILAYEFGHNALPRPDRTLFLDMPFSFIERSLTSEREGSDRDYLNGRKDIHESSLAFQRNVLEMYRKLLAEEKDFSAVSCTDEEGNLSSIDEIQLRIREILNL</sequence>
<dbReference type="Pfam" id="PF02223">
    <property type="entry name" value="Thymidylate_kin"/>
    <property type="match status" value="1"/>
</dbReference>
<evidence type="ECO:0000256" key="1">
    <source>
        <dbReference type="ARBA" id="ARBA00009776"/>
    </source>
</evidence>
<evidence type="ECO:0000313" key="11">
    <source>
        <dbReference type="Proteomes" id="UP001169458"/>
    </source>
</evidence>
<keyword evidence="3 8" id="KW-0545">Nucleotide biosynthesis</keyword>
<dbReference type="EMBL" id="JAUDEN010000030">
    <property type="protein sequence ID" value="MDM8326152.1"/>
    <property type="molecule type" value="Genomic_DNA"/>
</dbReference>
<keyword evidence="5 8" id="KW-0418">Kinase</keyword>
<comment type="caution">
    <text evidence="10">The sequence shown here is derived from an EMBL/GenBank/DDBJ whole genome shotgun (WGS) entry which is preliminary data.</text>
</comment>
<name>A0ABT7VIL2_9BACE</name>
<proteinExistence type="inferred from homology"/>
<evidence type="ECO:0000256" key="6">
    <source>
        <dbReference type="ARBA" id="ARBA00022840"/>
    </source>
</evidence>
<keyword evidence="6 8" id="KW-0067">ATP-binding</keyword>
<keyword evidence="11" id="KW-1185">Reference proteome</keyword>
<evidence type="ECO:0000256" key="4">
    <source>
        <dbReference type="ARBA" id="ARBA00022741"/>
    </source>
</evidence>
<keyword evidence="2 8" id="KW-0808">Transferase</keyword>
<dbReference type="Gene3D" id="3.40.50.300">
    <property type="entry name" value="P-loop containing nucleotide triphosphate hydrolases"/>
    <property type="match status" value="1"/>
</dbReference>
<dbReference type="SUPFAM" id="SSF52540">
    <property type="entry name" value="P-loop containing nucleoside triphosphate hydrolases"/>
    <property type="match status" value="1"/>
</dbReference>
<gene>
    <name evidence="8 10" type="primary">tmk</name>
    <name evidence="10" type="ORF">QUW60_13105</name>
</gene>
<reference evidence="11" key="2">
    <citation type="submission" date="2023-07" db="EMBL/GenBank/DDBJ databases">
        <title>Identification and characterization of horizontal gene transfer across gut microbiota members of farm animals based on homology search.</title>
        <authorList>
            <person name="Schwarzerova J."/>
            <person name="Nykrynova M."/>
            <person name="Jureckova K."/>
            <person name="Cejkova D."/>
            <person name="Rychlik I."/>
        </authorList>
    </citation>
    <scope>NUCLEOTIDE SEQUENCE [LARGE SCALE GENOMIC DNA]</scope>
    <source>
        <strain evidence="11">109_WCHN</strain>
    </source>
</reference>
<reference evidence="10 11" key="1">
    <citation type="submission" date="2023-06" db="EMBL/GenBank/DDBJ databases">
        <authorList>
            <person name="Zeman M."/>
            <person name="Kubasova T."/>
            <person name="Jahodarova E."/>
            <person name="Nykrynova M."/>
            <person name="Rychlik I."/>
        </authorList>
    </citation>
    <scope>NUCLEOTIDE SEQUENCE [LARGE SCALE GENOMIC DNA]</scope>
    <source>
        <strain evidence="10 11">109_WCHN</strain>
    </source>
</reference>